<evidence type="ECO:0000313" key="1">
    <source>
        <dbReference type="EMBL" id="CAK0816693.1"/>
    </source>
</evidence>
<gene>
    <name evidence="1" type="ORF">PCOR1329_LOCUS19544</name>
</gene>
<comment type="caution">
    <text evidence="1">The sequence shown here is derived from an EMBL/GenBank/DDBJ whole genome shotgun (WGS) entry which is preliminary data.</text>
</comment>
<protein>
    <recommendedName>
        <fullName evidence="3">ANK_REP_REGION domain-containing protein</fullName>
    </recommendedName>
</protein>
<sequence length="154" mass="15492">MEIDAVFGIDWNLSAREAITKVKGQAHEDKVDKTPALAAGGDEEMAAAPAAAAQDAATNQAGAKLVSFLSRAKTVNKLQAALQQILNRKQEPAALGAALVHCAGRGNGSCVSALLEAGAPVDARAPAAEGGHTALQLAASRGHVAACSTDSARS</sequence>
<keyword evidence="2" id="KW-1185">Reference proteome</keyword>
<dbReference type="EMBL" id="CAUYUJ010006247">
    <property type="protein sequence ID" value="CAK0816693.1"/>
    <property type="molecule type" value="Genomic_DNA"/>
</dbReference>
<dbReference type="InterPro" id="IPR036770">
    <property type="entry name" value="Ankyrin_rpt-contain_sf"/>
</dbReference>
<dbReference type="Gene3D" id="1.25.40.20">
    <property type="entry name" value="Ankyrin repeat-containing domain"/>
    <property type="match status" value="1"/>
</dbReference>
<accession>A0ABN9RDJ3</accession>
<evidence type="ECO:0000313" key="2">
    <source>
        <dbReference type="Proteomes" id="UP001189429"/>
    </source>
</evidence>
<dbReference type="SUPFAM" id="SSF48403">
    <property type="entry name" value="Ankyrin repeat"/>
    <property type="match status" value="1"/>
</dbReference>
<dbReference type="Proteomes" id="UP001189429">
    <property type="component" value="Unassembled WGS sequence"/>
</dbReference>
<proteinExistence type="predicted"/>
<organism evidence="1 2">
    <name type="scientific">Prorocentrum cordatum</name>
    <dbReference type="NCBI Taxonomy" id="2364126"/>
    <lineage>
        <taxon>Eukaryota</taxon>
        <taxon>Sar</taxon>
        <taxon>Alveolata</taxon>
        <taxon>Dinophyceae</taxon>
        <taxon>Prorocentrales</taxon>
        <taxon>Prorocentraceae</taxon>
        <taxon>Prorocentrum</taxon>
    </lineage>
</organism>
<name>A0ABN9RDJ3_9DINO</name>
<evidence type="ECO:0008006" key="3">
    <source>
        <dbReference type="Google" id="ProtNLM"/>
    </source>
</evidence>
<reference evidence="1" key="1">
    <citation type="submission" date="2023-10" db="EMBL/GenBank/DDBJ databases">
        <authorList>
            <person name="Chen Y."/>
            <person name="Shah S."/>
            <person name="Dougan E. K."/>
            <person name="Thang M."/>
            <person name="Chan C."/>
        </authorList>
    </citation>
    <scope>NUCLEOTIDE SEQUENCE [LARGE SCALE GENOMIC DNA]</scope>
</reference>